<dbReference type="EMBL" id="UINC01196564">
    <property type="protein sequence ID" value="SVE13618.1"/>
    <property type="molecule type" value="Genomic_DNA"/>
</dbReference>
<dbReference type="AlphaFoldDB" id="A0A383B2I5"/>
<organism evidence="1">
    <name type="scientific">marine metagenome</name>
    <dbReference type="NCBI Taxonomy" id="408172"/>
    <lineage>
        <taxon>unclassified sequences</taxon>
        <taxon>metagenomes</taxon>
        <taxon>ecological metagenomes</taxon>
    </lineage>
</organism>
<proteinExistence type="predicted"/>
<name>A0A383B2I5_9ZZZZ</name>
<accession>A0A383B2I5</accession>
<feature type="non-terminal residue" evidence="1">
    <location>
        <position position="1"/>
    </location>
</feature>
<reference evidence="1" key="1">
    <citation type="submission" date="2018-05" db="EMBL/GenBank/DDBJ databases">
        <authorList>
            <person name="Lanie J.A."/>
            <person name="Ng W.-L."/>
            <person name="Kazmierczak K.M."/>
            <person name="Andrzejewski T.M."/>
            <person name="Davidsen T.M."/>
            <person name="Wayne K.J."/>
            <person name="Tettelin H."/>
            <person name="Glass J.I."/>
            <person name="Rusch D."/>
            <person name="Podicherti R."/>
            <person name="Tsui H.-C.T."/>
            <person name="Winkler M.E."/>
        </authorList>
    </citation>
    <scope>NUCLEOTIDE SEQUENCE</scope>
</reference>
<gene>
    <name evidence="1" type="ORF">METZ01_LOCUS466472</name>
</gene>
<evidence type="ECO:0000313" key="1">
    <source>
        <dbReference type="EMBL" id="SVE13618.1"/>
    </source>
</evidence>
<sequence>RTAGRNFKERHMNIKYTNPAYQHRCYYKQEFAVDVVGRVSNGEVHSHDTIARRGIIIAKNPHLKMYRVRDVEKGWEAWIPFDDVSLGEKYKNE</sequence>
<protein>
    <submittedName>
        <fullName evidence="1">Uncharacterized protein</fullName>
    </submittedName>
</protein>